<evidence type="ECO:0000313" key="1">
    <source>
        <dbReference type="EMBL" id="KAK7916275.1"/>
    </source>
</evidence>
<organism evidence="1 2">
    <name type="scientific">Mugilogobius chulae</name>
    <name type="common">yellowstripe goby</name>
    <dbReference type="NCBI Taxonomy" id="88201"/>
    <lineage>
        <taxon>Eukaryota</taxon>
        <taxon>Metazoa</taxon>
        <taxon>Chordata</taxon>
        <taxon>Craniata</taxon>
        <taxon>Vertebrata</taxon>
        <taxon>Euteleostomi</taxon>
        <taxon>Actinopterygii</taxon>
        <taxon>Neopterygii</taxon>
        <taxon>Teleostei</taxon>
        <taxon>Neoteleostei</taxon>
        <taxon>Acanthomorphata</taxon>
        <taxon>Gobiaria</taxon>
        <taxon>Gobiiformes</taxon>
        <taxon>Gobioidei</taxon>
        <taxon>Gobiidae</taxon>
        <taxon>Gobionellinae</taxon>
        <taxon>Mugilogobius</taxon>
    </lineage>
</organism>
<protein>
    <submittedName>
        <fullName evidence="1">Uncharacterized protein</fullName>
    </submittedName>
</protein>
<gene>
    <name evidence="1" type="ORF">WMY93_012036</name>
</gene>
<reference evidence="2" key="1">
    <citation type="submission" date="2024-04" db="EMBL/GenBank/DDBJ databases">
        <title>Salinicola lusitanus LLJ914,a marine bacterium isolated from the Okinawa Trough.</title>
        <authorList>
            <person name="Li J."/>
        </authorList>
    </citation>
    <scope>NUCLEOTIDE SEQUENCE [LARGE SCALE GENOMIC DNA]</scope>
</reference>
<dbReference type="AlphaFoldDB" id="A0AAW0P5K9"/>
<comment type="caution">
    <text evidence="1">The sequence shown here is derived from an EMBL/GenBank/DDBJ whole genome shotgun (WGS) entry which is preliminary data.</text>
</comment>
<sequence length="107" mass="10539">MGMAKAKQGTVVSSTAATAAAAATASAAAASAGPSARPAAEAATAAAKAAARAAELVAEGLAPLEMAVEAARVHLMQPKRCECCYKSGRHLTSFPIATSSRKSSHSL</sequence>
<proteinExistence type="predicted"/>
<keyword evidence="2" id="KW-1185">Reference proteome</keyword>
<dbReference type="EMBL" id="JBBPFD010000008">
    <property type="protein sequence ID" value="KAK7916275.1"/>
    <property type="molecule type" value="Genomic_DNA"/>
</dbReference>
<name>A0AAW0P5K9_9GOBI</name>
<dbReference type="Proteomes" id="UP001460270">
    <property type="component" value="Unassembled WGS sequence"/>
</dbReference>
<evidence type="ECO:0000313" key="2">
    <source>
        <dbReference type="Proteomes" id="UP001460270"/>
    </source>
</evidence>
<accession>A0AAW0P5K9</accession>